<dbReference type="GO" id="GO:0022857">
    <property type="term" value="F:transmembrane transporter activity"/>
    <property type="evidence" value="ECO:0007669"/>
    <property type="project" value="UniProtKB-UniRule"/>
</dbReference>
<dbReference type="GO" id="GO:0005886">
    <property type="term" value="C:plasma membrane"/>
    <property type="evidence" value="ECO:0007669"/>
    <property type="project" value="UniProtKB-SubCell"/>
</dbReference>
<evidence type="ECO:0000256" key="4">
    <source>
        <dbReference type="ARBA" id="ARBA00022519"/>
    </source>
</evidence>
<evidence type="ECO:0000256" key="6">
    <source>
        <dbReference type="ARBA" id="ARBA00022989"/>
    </source>
</evidence>
<evidence type="ECO:0000256" key="5">
    <source>
        <dbReference type="ARBA" id="ARBA00022692"/>
    </source>
</evidence>
<dbReference type="InterPro" id="IPR055348">
    <property type="entry name" value="DctQ"/>
</dbReference>
<dbReference type="GeneID" id="97242295"/>
<dbReference type="GO" id="GO:0015740">
    <property type="term" value="P:C4-dicarboxylate transport"/>
    <property type="evidence" value="ECO:0007669"/>
    <property type="project" value="TreeGrafter"/>
</dbReference>
<keyword evidence="2 9" id="KW-0813">Transport</keyword>
<feature type="transmembrane region" description="Helical" evidence="9">
    <location>
        <begin position="27"/>
        <end position="50"/>
    </location>
</feature>
<feature type="transmembrane region" description="Helical" evidence="9">
    <location>
        <begin position="62"/>
        <end position="80"/>
    </location>
</feature>
<dbReference type="EMBL" id="LPZR01000165">
    <property type="protein sequence ID" value="KYO51796.1"/>
    <property type="molecule type" value="Genomic_DNA"/>
</dbReference>
<organism evidence="11 12">
    <name type="scientific">Tistrella mobilis</name>
    <dbReference type="NCBI Taxonomy" id="171437"/>
    <lineage>
        <taxon>Bacteria</taxon>
        <taxon>Pseudomonadati</taxon>
        <taxon>Pseudomonadota</taxon>
        <taxon>Alphaproteobacteria</taxon>
        <taxon>Geminicoccales</taxon>
        <taxon>Geminicoccaceae</taxon>
        <taxon>Tistrella</taxon>
    </lineage>
</organism>
<feature type="transmembrane region" description="Helical" evidence="9">
    <location>
        <begin position="101"/>
        <end position="122"/>
    </location>
</feature>
<feature type="transmembrane region" description="Helical" evidence="9">
    <location>
        <begin position="148"/>
        <end position="170"/>
    </location>
</feature>
<evidence type="ECO:0000256" key="1">
    <source>
        <dbReference type="ARBA" id="ARBA00004429"/>
    </source>
</evidence>
<dbReference type="InterPro" id="IPR007387">
    <property type="entry name" value="TRAP_DctQ"/>
</dbReference>
<dbReference type="PANTHER" id="PTHR35011">
    <property type="entry name" value="2,3-DIKETO-L-GULONATE TRAP TRANSPORTER SMALL PERMEASE PROTEIN YIAM"/>
    <property type="match status" value="1"/>
</dbReference>
<keyword evidence="3" id="KW-1003">Cell membrane</keyword>
<comment type="subunit">
    <text evidence="9">The complex comprises the extracytoplasmic solute receptor protein and the two transmembrane proteins.</text>
</comment>
<name>A0A162KPH0_9PROT</name>
<dbReference type="PANTHER" id="PTHR35011:SF2">
    <property type="entry name" value="2,3-DIKETO-L-GULONATE TRAP TRANSPORTER SMALL PERMEASE PROTEIN YIAM"/>
    <property type="match status" value="1"/>
</dbReference>
<protein>
    <recommendedName>
        <fullName evidence="9">TRAP transporter small permease protein</fullName>
    </recommendedName>
</protein>
<sequence length="202" mass="21993">MARTASTGPLVRTLDCLLGISTRISRAGVWACGALLFAAVAMIVIEIVLRAFGSSLHGAHELSGYVLAIVTSWGLAWALIEKAHIRIDVIYMRVGPRLRTVLDLIAILMMALFVVVLLSQVWELVAGTLKRGSTANTPLQTPLWIPQMLWMAGLVWFAFTVFVLAARTVLGALTGDRDAVARVWGNRSIEDEIAENDHSTRG</sequence>
<keyword evidence="6 9" id="KW-1133">Transmembrane helix</keyword>
<evidence type="ECO:0000256" key="2">
    <source>
        <dbReference type="ARBA" id="ARBA00022448"/>
    </source>
</evidence>
<comment type="caution">
    <text evidence="11">The sequence shown here is derived from an EMBL/GenBank/DDBJ whole genome shotgun (WGS) entry which is preliminary data.</text>
</comment>
<evidence type="ECO:0000256" key="3">
    <source>
        <dbReference type="ARBA" id="ARBA00022475"/>
    </source>
</evidence>
<evidence type="ECO:0000313" key="11">
    <source>
        <dbReference type="EMBL" id="KYO51796.1"/>
    </source>
</evidence>
<keyword evidence="7 9" id="KW-0472">Membrane</keyword>
<keyword evidence="4 9" id="KW-0997">Cell inner membrane</keyword>
<reference evidence="11 12" key="1">
    <citation type="submission" date="2015-12" db="EMBL/GenBank/DDBJ databases">
        <title>Genome sequence of Tistrella mobilis MCCC 1A02139.</title>
        <authorList>
            <person name="Lu L."/>
            <person name="Lai Q."/>
            <person name="Shao Z."/>
            <person name="Qian P."/>
        </authorList>
    </citation>
    <scope>NUCLEOTIDE SEQUENCE [LARGE SCALE GENOMIC DNA]</scope>
    <source>
        <strain evidence="11 12">MCCC 1A02139</strain>
    </source>
</reference>
<dbReference type="AlphaFoldDB" id="A0A162KPH0"/>
<evidence type="ECO:0000256" key="9">
    <source>
        <dbReference type="RuleBase" id="RU369079"/>
    </source>
</evidence>
<evidence type="ECO:0000313" key="12">
    <source>
        <dbReference type="Proteomes" id="UP000075787"/>
    </source>
</evidence>
<comment type="similarity">
    <text evidence="8 9">Belongs to the TRAP transporter small permease family.</text>
</comment>
<evidence type="ECO:0000256" key="8">
    <source>
        <dbReference type="ARBA" id="ARBA00038436"/>
    </source>
</evidence>
<evidence type="ECO:0000259" key="10">
    <source>
        <dbReference type="Pfam" id="PF04290"/>
    </source>
</evidence>
<comment type="function">
    <text evidence="9">Part of the tripartite ATP-independent periplasmic (TRAP) transport system.</text>
</comment>
<accession>A0A162KPH0</accession>
<dbReference type="Proteomes" id="UP000075787">
    <property type="component" value="Unassembled WGS sequence"/>
</dbReference>
<evidence type="ECO:0000256" key="7">
    <source>
        <dbReference type="ARBA" id="ARBA00023136"/>
    </source>
</evidence>
<keyword evidence="5 9" id="KW-0812">Transmembrane</keyword>
<dbReference type="RefSeq" id="WP_062765453.1">
    <property type="nucleotide sequence ID" value="NZ_CP121045.1"/>
</dbReference>
<dbReference type="Pfam" id="PF04290">
    <property type="entry name" value="DctQ"/>
    <property type="match status" value="1"/>
</dbReference>
<comment type="subcellular location">
    <subcellularLocation>
        <location evidence="1 9">Cell inner membrane</location>
        <topology evidence="1 9">Multi-pass membrane protein</topology>
    </subcellularLocation>
</comment>
<proteinExistence type="inferred from homology"/>
<dbReference type="OrthoDB" id="6160477at2"/>
<gene>
    <name evidence="11" type="ORF">AUP44_07620</name>
</gene>
<feature type="domain" description="Tripartite ATP-independent periplasmic transporters DctQ component" evidence="10">
    <location>
        <begin position="40"/>
        <end position="167"/>
    </location>
</feature>